<dbReference type="EMBL" id="CP002045">
    <property type="protein sequence ID" value="ADH92846.1"/>
    <property type="molecule type" value="Genomic_DNA"/>
</dbReference>
<evidence type="ECO:0000313" key="1">
    <source>
        <dbReference type="EMBL" id="ADH92846.1"/>
    </source>
</evidence>
<dbReference type="HOGENOM" id="CLU_3211750_0_0_11"/>
<reference evidence="1 2" key="1">
    <citation type="journal article" date="2010" name="Stand. Genomic Sci.">
        <title>Complete genome sequence of Arcanobacterium haemolyticum type strain (11018).</title>
        <authorList>
            <person name="Yasawong M."/>
            <person name="Teshima H."/>
            <person name="Lapidus A."/>
            <person name="Nolan M."/>
            <person name="Lucas S."/>
            <person name="Glavina Del Rio T."/>
            <person name="Tice H."/>
            <person name="Cheng J."/>
            <person name="Bruce D."/>
            <person name="Detter C."/>
            <person name="Tapia R."/>
            <person name="Han C."/>
            <person name="Goodwin L."/>
            <person name="Pitluck S."/>
            <person name="Liolios K."/>
            <person name="Ivanova N."/>
            <person name="Mavromatis K."/>
            <person name="Mikhailova N."/>
            <person name="Pati A."/>
            <person name="Chen A."/>
            <person name="Palaniappan K."/>
            <person name="Land M."/>
            <person name="Hauser L."/>
            <person name="Chang Y."/>
            <person name="Jeffries C."/>
            <person name="Rohde M."/>
            <person name="Sikorski J."/>
            <person name="Pukall R."/>
            <person name="Goker M."/>
            <person name="Woyke T."/>
            <person name="Bristow J."/>
            <person name="Eisen J."/>
            <person name="Markowitz V."/>
            <person name="Hugenholtz P."/>
            <person name="Kyrpides N."/>
            <person name="Klenk H."/>
        </authorList>
    </citation>
    <scope>NUCLEOTIDE SEQUENCE [LARGE SCALE GENOMIC DNA]</scope>
    <source>
        <strain evidence="2">ATCC 9345 / DSM 20595 / CCUG 17215 / LMG 16163 / NBRC 15585 / NCTC 8452 / 11018</strain>
    </source>
</reference>
<dbReference type="Proteomes" id="UP000000376">
    <property type="component" value="Chromosome"/>
</dbReference>
<sequence length="44" mass="4879">MLRKRSLNEIELRIDPGSATPANEQLTHQIRGGIAHLNAINNTD</sequence>
<proteinExistence type="predicted"/>
<accession>D7BPJ7</accession>
<dbReference type="RefSeq" id="WP_013170340.1">
    <property type="nucleotide sequence ID" value="NC_014218.1"/>
</dbReference>
<dbReference type="AlphaFoldDB" id="D7BPJ7"/>
<name>D7BPJ7_ARCHD</name>
<dbReference type="STRING" id="644284.Arch_1133"/>
<keyword evidence="2" id="KW-1185">Reference proteome</keyword>
<evidence type="ECO:0000313" key="2">
    <source>
        <dbReference type="Proteomes" id="UP000000376"/>
    </source>
</evidence>
<protein>
    <submittedName>
        <fullName evidence="1">Uncharacterized protein</fullName>
    </submittedName>
</protein>
<dbReference type="KEGG" id="ahe:Arch_1133"/>
<organism evidence="1 2">
    <name type="scientific">Arcanobacterium haemolyticum (strain ATCC 9345 / DSM 20595 / CCM 5947 / CCUG 17215 / LMG 16163 / NBRC 15585 / NCTC 8452 / 11018)</name>
    <dbReference type="NCBI Taxonomy" id="644284"/>
    <lineage>
        <taxon>Bacteria</taxon>
        <taxon>Bacillati</taxon>
        <taxon>Actinomycetota</taxon>
        <taxon>Actinomycetes</taxon>
        <taxon>Actinomycetales</taxon>
        <taxon>Actinomycetaceae</taxon>
        <taxon>Arcanobacterium</taxon>
    </lineage>
</organism>
<gene>
    <name evidence="1" type="ordered locus">Arch_1133</name>
</gene>